<dbReference type="InterPro" id="IPR043502">
    <property type="entry name" value="DNA/RNA_pol_sf"/>
</dbReference>
<dbReference type="AlphaFoldDB" id="A0A147BIP7"/>
<dbReference type="SUPFAM" id="SSF56219">
    <property type="entry name" value="DNase I-like"/>
    <property type="match status" value="1"/>
</dbReference>
<keyword evidence="2" id="KW-0808">Transferase</keyword>
<dbReference type="InterPro" id="IPR036691">
    <property type="entry name" value="Endo/exonu/phosph_ase_sf"/>
</dbReference>
<evidence type="ECO:0000259" key="1">
    <source>
        <dbReference type="PROSITE" id="PS50878"/>
    </source>
</evidence>
<name>A0A147BIP7_IXORI</name>
<dbReference type="Gene3D" id="3.60.10.10">
    <property type="entry name" value="Endonuclease/exonuclease/phosphatase"/>
    <property type="match status" value="1"/>
</dbReference>
<protein>
    <submittedName>
        <fullName evidence="2">Putative rna-directed dna polymerase from mobile element jockey-like protein</fullName>
    </submittedName>
</protein>
<dbReference type="Pfam" id="PF00078">
    <property type="entry name" value="RVT_1"/>
    <property type="match status" value="1"/>
</dbReference>
<organism evidence="2">
    <name type="scientific">Ixodes ricinus</name>
    <name type="common">Common tick</name>
    <name type="synonym">Acarus ricinus</name>
    <dbReference type="NCBI Taxonomy" id="34613"/>
    <lineage>
        <taxon>Eukaryota</taxon>
        <taxon>Metazoa</taxon>
        <taxon>Ecdysozoa</taxon>
        <taxon>Arthropoda</taxon>
        <taxon>Chelicerata</taxon>
        <taxon>Arachnida</taxon>
        <taxon>Acari</taxon>
        <taxon>Parasitiformes</taxon>
        <taxon>Ixodida</taxon>
        <taxon>Ixodoidea</taxon>
        <taxon>Ixodidae</taxon>
        <taxon>Ixodinae</taxon>
        <taxon>Ixodes</taxon>
    </lineage>
</organism>
<dbReference type="PANTHER" id="PTHR33395">
    <property type="entry name" value="TRANSCRIPTASE, PUTATIVE-RELATED-RELATED"/>
    <property type="match status" value="1"/>
</dbReference>
<evidence type="ECO:0000313" key="2">
    <source>
        <dbReference type="EMBL" id="JAR90646.1"/>
    </source>
</evidence>
<feature type="non-terminal residue" evidence="2">
    <location>
        <position position="672"/>
    </location>
</feature>
<dbReference type="Pfam" id="PF14529">
    <property type="entry name" value="Exo_endo_phos_2"/>
    <property type="match status" value="1"/>
</dbReference>
<dbReference type="SUPFAM" id="SSF56672">
    <property type="entry name" value="DNA/RNA polymerases"/>
    <property type="match status" value="1"/>
</dbReference>
<keyword evidence="2" id="KW-0548">Nucleotidyltransferase</keyword>
<dbReference type="PROSITE" id="PS50878">
    <property type="entry name" value="RT_POL"/>
    <property type="match status" value="1"/>
</dbReference>
<sequence length="672" mass="77329">VIVITETWLNGNIANNEIVPPGYEIVRKDRQTLGGGVAIVFKSGISFVEMEEQKQAEALWCKVKIHDSCLVLGALYRPPNAPLSVLEETKSYLLKHCRSDSKIMLAGDFNLPSISWDSLSAGSKESDSAECLLDIAFTFDLVQIVQSYTRIQGNSMSILDYILLSSEYKEFSVEVLDGISDHKLVLLELPLHFHRPQVTKTKVFDFNKADDVSIIDTLDWSLEKFTDHSEHCNANIDELWHHFKTIVEKCLTNFVPYKMKIIKRERPWINREIIHLKRRIARARKRAKATGSEIRKQTVTTLSRELKRMLSEARFRYHNTTLERFLKSSPAKFWKYLSAKQDTGTAFKINDEIIEEPKRIAASFNEHFKSVFTRDDGRLPNFTVDQALPELYDLILTEEGILNLLLNVDPKKSMGPDLIPNAFLVRYSEWMAKYLIIIFRKSLEWSAVPKEWKIARIIPVFKSGDKKNVANYRPISITSQCCKLLEHIISRHIFDYVEKVNILAASQHGFRRGLSTVTQLIEITHDLGKVINSRSQADVLFLDFSKAFDKVPHNKLLLKLNTILNSNKLVKWLTSYLEGREQYVCLKGYESDSLPVDSGVPRSSVLGPLLFLLYINDITTNIDVNIRLFADDCVLYKKVESYQDPIVLNNCLQRIQSWCREWQMKLNTSKTV</sequence>
<dbReference type="PANTHER" id="PTHR33395:SF22">
    <property type="entry name" value="REVERSE TRANSCRIPTASE DOMAIN-CONTAINING PROTEIN"/>
    <property type="match status" value="1"/>
</dbReference>
<dbReference type="EMBL" id="GEGO01004758">
    <property type="protein sequence ID" value="JAR90646.1"/>
    <property type="molecule type" value="Transcribed_RNA"/>
</dbReference>
<reference evidence="2" key="1">
    <citation type="journal article" date="2018" name="PLoS Negl. Trop. Dis.">
        <title>Sialome diversity of ticks revealed by RNAseq of single tick salivary glands.</title>
        <authorList>
            <person name="Perner J."/>
            <person name="Kropackova S."/>
            <person name="Kopacek P."/>
            <person name="Ribeiro J.M."/>
        </authorList>
    </citation>
    <scope>NUCLEOTIDE SEQUENCE</scope>
    <source>
        <strain evidence="2">Siblings of single egg batch collected in Ceske Budejovice</strain>
        <tissue evidence="2">Salivary glands</tissue>
    </source>
</reference>
<keyword evidence="2" id="KW-0695">RNA-directed DNA polymerase</keyword>
<feature type="non-terminal residue" evidence="2">
    <location>
        <position position="1"/>
    </location>
</feature>
<dbReference type="GO" id="GO:0003964">
    <property type="term" value="F:RNA-directed DNA polymerase activity"/>
    <property type="evidence" value="ECO:0007669"/>
    <property type="project" value="UniProtKB-KW"/>
</dbReference>
<feature type="domain" description="Reverse transcriptase" evidence="1">
    <location>
        <begin position="441"/>
        <end position="672"/>
    </location>
</feature>
<dbReference type="InterPro" id="IPR000477">
    <property type="entry name" value="RT_dom"/>
</dbReference>
<accession>A0A147BIP7</accession>
<dbReference type="InterPro" id="IPR005135">
    <property type="entry name" value="Endo/exonuclease/phosphatase"/>
</dbReference>
<proteinExistence type="predicted"/>
<dbReference type="CDD" id="cd01650">
    <property type="entry name" value="RT_nLTR_like"/>
    <property type="match status" value="1"/>
</dbReference>